<evidence type="ECO:0000313" key="2">
    <source>
        <dbReference type="Proteomes" id="UP001234297"/>
    </source>
</evidence>
<keyword evidence="2" id="KW-1185">Reference proteome</keyword>
<protein>
    <submittedName>
        <fullName evidence="1">Uncharacterized protein</fullName>
    </submittedName>
</protein>
<accession>A0ACC2L9M2</accession>
<proteinExistence type="predicted"/>
<dbReference type="EMBL" id="CM056815">
    <property type="protein sequence ID" value="KAJ8630121.1"/>
    <property type="molecule type" value="Genomic_DNA"/>
</dbReference>
<organism evidence="1 2">
    <name type="scientific">Persea americana</name>
    <name type="common">Avocado</name>
    <dbReference type="NCBI Taxonomy" id="3435"/>
    <lineage>
        <taxon>Eukaryota</taxon>
        <taxon>Viridiplantae</taxon>
        <taxon>Streptophyta</taxon>
        <taxon>Embryophyta</taxon>
        <taxon>Tracheophyta</taxon>
        <taxon>Spermatophyta</taxon>
        <taxon>Magnoliopsida</taxon>
        <taxon>Magnoliidae</taxon>
        <taxon>Laurales</taxon>
        <taxon>Lauraceae</taxon>
        <taxon>Persea</taxon>
    </lineage>
</organism>
<name>A0ACC2L9M2_PERAE</name>
<comment type="caution">
    <text evidence="1">The sequence shown here is derived from an EMBL/GenBank/DDBJ whole genome shotgun (WGS) entry which is preliminary data.</text>
</comment>
<dbReference type="Proteomes" id="UP001234297">
    <property type="component" value="Chromosome 7"/>
</dbReference>
<evidence type="ECO:0000313" key="1">
    <source>
        <dbReference type="EMBL" id="KAJ8630121.1"/>
    </source>
</evidence>
<sequence length="120" mass="13519">MCPKLLKCASNDDMITVKAVDDADTVTFIFESPRPGVVEEDVAEGCSFFPAENKRSCCTLPVWNGGGVDVAERRKALLRNMWTERIHGAKQNVELTLLSFLFLGLWPVRRMKRHFNSSNS</sequence>
<reference evidence="1 2" key="1">
    <citation type="journal article" date="2022" name="Hortic Res">
        <title>A haplotype resolved chromosomal level avocado genome allows analysis of novel avocado genes.</title>
        <authorList>
            <person name="Nath O."/>
            <person name="Fletcher S.J."/>
            <person name="Hayward A."/>
            <person name="Shaw L.M."/>
            <person name="Masouleh A.K."/>
            <person name="Furtado A."/>
            <person name="Henry R.J."/>
            <person name="Mitter N."/>
        </authorList>
    </citation>
    <scope>NUCLEOTIDE SEQUENCE [LARGE SCALE GENOMIC DNA]</scope>
    <source>
        <strain evidence="2">cv. Hass</strain>
    </source>
</reference>
<gene>
    <name evidence="1" type="ORF">MRB53_023444</name>
</gene>